<reference evidence="12" key="1">
    <citation type="submission" date="2017-09" db="EMBL/GenBank/DDBJ databases">
        <title>Genome evolution observed in wild isolates of Caulobacter crescentus.</title>
        <authorList>
            <person name="Ely B."/>
            <person name="Wilson K."/>
            <person name="Scott D."/>
        </authorList>
    </citation>
    <scope>NUCLEOTIDE SEQUENCE [LARGE SCALE GENOMIC DNA]</scope>
    <source>
        <strain evidence="12">CB13b1a</strain>
    </source>
</reference>
<keyword evidence="7 9" id="KW-0811">Translocation</keyword>
<gene>
    <name evidence="9 11" type="primary">tatB</name>
    <name evidence="11" type="ORF">CA606_03470</name>
</gene>
<evidence type="ECO:0000256" key="6">
    <source>
        <dbReference type="ARBA" id="ARBA00022989"/>
    </source>
</evidence>
<evidence type="ECO:0000256" key="8">
    <source>
        <dbReference type="ARBA" id="ARBA00023136"/>
    </source>
</evidence>
<evidence type="ECO:0000256" key="7">
    <source>
        <dbReference type="ARBA" id="ARBA00023010"/>
    </source>
</evidence>
<dbReference type="PRINTS" id="PR01506">
    <property type="entry name" value="TATBPROTEIN"/>
</dbReference>
<protein>
    <recommendedName>
        <fullName evidence="9">Sec-independent protein translocase protein TatB</fullName>
    </recommendedName>
</protein>
<keyword evidence="5 9" id="KW-0653">Protein transport</keyword>
<evidence type="ECO:0000256" key="10">
    <source>
        <dbReference type="SAM" id="MobiDB-lite"/>
    </source>
</evidence>
<name>A0A290MRG2_CAUVI</name>
<evidence type="ECO:0000256" key="1">
    <source>
        <dbReference type="ARBA" id="ARBA00004167"/>
    </source>
</evidence>
<comment type="subunit">
    <text evidence="9">The Tat system comprises two distinct complexes: a TatABC complex, containing multiple copies of TatA, TatB and TatC subunits, and a separate TatA complex, containing only TatA subunits. Substrates initially bind to the TatABC complex, which probably triggers association of the separate TatA complex to form the active translocon.</text>
</comment>
<dbReference type="InterPro" id="IPR018448">
    <property type="entry name" value="TatB"/>
</dbReference>
<dbReference type="HAMAP" id="MF_00237">
    <property type="entry name" value="TatB"/>
    <property type="match status" value="1"/>
</dbReference>
<keyword evidence="3 9" id="KW-1003">Cell membrane</keyword>
<evidence type="ECO:0000256" key="9">
    <source>
        <dbReference type="HAMAP-Rule" id="MF_00237"/>
    </source>
</evidence>
<dbReference type="InterPro" id="IPR003369">
    <property type="entry name" value="TatA/B/E"/>
</dbReference>
<evidence type="ECO:0000313" key="11">
    <source>
        <dbReference type="EMBL" id="ATC31485.1"/>
    </source>
</evidence>
<dbReference type="GO" id="GO:0008320">
    <property type="term" value="F:protein transmembrane transporter activity"/>
    <property type="evidence" value="ECO:0007669"/>
    <property type="project" value="UniProtKB-UniRule"/>
</dbReference>
<keyword evidence="2 9" id="KW-0813">Transport</keyword>
<dbReference type="RefSeq" id="WP_096050943.1">
    <property type="nucleotide sequence ID" value="NZ_CP023315.3"/>
</dbReference>
<sequence>MLPDIGGTELLIIAAVALIVVGPKDLPLLLRKLGQFVGRMRGMASEFRASFDEMARQSELDELRREVQAMRSGQFTNPVQDAAESARDVQVDQVFADIDASLSSGAMQGHPYAAAEVHNSILPTAEPSAEIVEAKPKRAPRKKVASEPVLIEPAKAPRKRASAKQDITVEAPKAVRAPRKRASKAGGSTASDIVS</sequence>
<dbReference type="Pfam" id="PF02416">
    <property type="entry name" value="TatA_B_E"/>
    <property type="match status" value="1"/>
</dbReference>
<keyword evidence="6 9" id="KW-1133">Transmembrane helix</keyword>
<evidence type="ECO:0000256" key="4">
    <source>
        <dbReference type="ARBA" id="ARBA00022692"/>
    </source>
</evidence>
<dbReference type="Gene3D" id="1.20.5.3310">
    <property type="match status" value="1"/>
</dbReference>
<comment type="subcellular location">
    <subcellularLocation>
        <location evidence="9">Cell membrane</location>
        <topology evidence="9">Single-pass membrane protein</topology>
    </subcellularLocation>
    <subcellularLocation>
        <location evidence="1">Membrane</location>
        <topology evidence="1">Single-pass membrane protein</topology>
    </subcellularLocation>
</comment>
<keyword evidence="4 9" id="KW-0812">Transmembrane</keyword>
<dbReference type="AlphaFoldDB" id="A0A290MRG2"/>
<accession>A0A290MRG2</accession>
<evidence type="ECO:0000256" key="2">
    <source>
        <dbReference type="ARBA" id="ARBA00022448"/>
    </source>
</evidence>
<evidence type="ECO:0000256" key="3">
    <source>
        <dbReference type="ARBA" id="ARBA00022475"/>
    </source>
</evidence>
<feature type="compositionally biased region" description="Polar residues" evidence="10">
    <location>
        <begin position="186"/>
        <end position="195"/>
    </location>
</feature>
<evidence type="ECO:0000313" key="12">
    <source>
        <dbReference type="Proteomes" id="UP000217311"/>
    </source>
</evidence>
<keyword evidence="8 9" id="KW-0472">Membrane</keyword>
<comment type="function">
    <text evidence="9">Part of the twin-arginine translocation (Tat) system that transports large folded proteins containing a characteristic twin-arginine motif in their signal peptide across membranes. Together with TatC, TatB is part of a receptor directly interacting with Tat signal peptides. TatB may form an oligomeric binding site that transiently accommodates folded Tat precursor proteins before their translocation.</text>
</comment>
<dbReference type="EMBL" id="CP023315">
    <property type="protein sequence ID" value="ATC31485.1"/>
    <property type="molecule type" value="Genomic_DNA"/>
</dbReference>
<dbReference type="GO" id="GO:0043953">
    <property type="term" value="P:protein transport by the Tat complex"/>
    <property type="evidence" value="ECO:0007669"/>
    <property type="project" value="UniProtKB-UniRule"/>
</dbReference>
<feature type="region of interest" description="Disordered" evidence="10">
    <location>
        <begin position="135"/>
        <end position="195"/>
    </location>
</feature>
<evidence type="ECO:0000256" key="5">
    <source>
        <dbReference type="ARBA" id="ARBA00022927"/>
    </source>
</evidence>
<comment type="similarity">
    <text evidence="9">Belongs to the TatB family.</text>
</comment>
<dbReference type="Proteomes" id="UP000217311">
    <property type="component" value="Chromosome"/>
</dbReference>
<organism evidence="11 12">
    <name type="scientific">Caulobacter vibrioides</name>
    <name type="common">Caulobacter crescentus</name>
    <dbReference type="NCBI Taxonomy" id="155892"/>
    <lineage>
        <taxon>Bacteria</taxon>
        <taxon>Pseudomonadati</taxon>
        <taxon>Pseudomonadota</taxon>
        <taxon>Alphaproteobacteria</taxon>
        <taxon>Caulobacterales</taxon>
        <taxon>Caulobacteraceae</taxon>
        <taxon>Caulobacter</taxon>
    </lineage>
</organism>
<proteinExistence type="inferred from homology"/>
<dbReference type="NCBIfam" id="TIGR01410">
    <property type="entry name" value="tatB"/>
    <property type="match status" value="1"/>
</dbReference>
<dbReference type="GO" id="GO:0033281">
    <property type="term" value="C:TAT protein transport complex"/>
    <property type="evidence" value="ECO:0007669"/>
    <property type="project" value="UniProtKB-UniRule"/>
</dbReference>